<dbReference type="GO" id="GO:0032039">
    <property type="term" value="C:integrator complex"/>
    <property type="evidence" value="ECO:0007669"/>
    <property type="project" value="InterPro"/>
</dbReference>
<evidence type="ECO:0008006" key="11">
    <source>
        <dbReference type="Google" id="ProtNLM"/>
    </source>
</evidence>
<dbReference type="PANTHER" id="PTHR13322:SF2">
    <property type="entry name" value="INTEGRATOR COMPLEX SUBUNIT 7"/>
    <property type="match status" value="1"/>
</dbReference>
<evidence type="ECO:0000256" key="3">
    <source>
        <dbReference type="ARBA" id="ARBA00008565"/>
    </source>
</evidence>
<keyword evidence="4" id="KW-0963">Cytoplasm</keyword>
<evidence type="ECO:0000259" key="7">
    <source>
        <dbReference type="Pfam" id="PF24436"/>
    </source>
</evidence>
<dbReference type="Proteomes" id="UP001454036">
    <property type="component" value="Unassembled WGS sequence"/>
</dbReference>
<comment type="similarity">
    <text evidence="3">Belongs to the Integrator subunit 7 family.</text>
</comment>
<evidence type="ECO:0000256" key="1">
    <source>
        <dbReference type="ARBA" id="ARBA00004123"/>
    </source>
</evidence>
<name>A0AAV3R3U0_LITER</name>
<dbReference type="GO" id="GO:0005737">
    <property type="term" value="C:cytoplasm"/>
    <property type="evidence" value="ECO:0007669"/>
    <property type="project" value="UniProtKB-SubCell"/>
</dbReference>
<dbReference type="AlphaFoldDB" id="A0AAV3R3U0"/>
<dbReference type="Pfam" id="PF24436">
    <property type="entry name" value="INTS7_N"/>
    <property type="match status" value="1"/>
</dbReference>
<feature type="domain" description="Integrator complex subunit 7 helical bundle" evidence="8">
    <location>
        <begin position="635"/>
        <end position="820"/>
    </location>
</feature>
<dbReference type="InterPro" id="IPR055195">
    <property type="entry name" value="INTS7_C_plant"/>
</dbReference>
<dbReference type="Pfam" id="PF22966">
    <property type="entry name" value="INTS7_C_plants"/>
    <property type="match status" value="1"/>
</dbReference>
<dbReference type="InterPro" id="IPR056517">
    <property type="entry name" value="INTS7_HB"/>
</dbReference>
<evidence type="ECO:0000256" key="4">
    <source>
        <dbReference type="ARBA" id="ARBA00022490"/>
    </source>
</evidence>
<organism evidence="9 10">
    <name type="scientific">Lithospermum erythrorhizon</name>
    <name type="common">Purple gromwell</name>
    <name type="synonym">Lithospermum officinale var. erythrorhizon</name>
    <dbReference type="NCBI Taxonomy" id="34254"/>
    <lineage>
        <taxon>Eukaryota</taxon>
        <taxon>Viridiplantae</taxon>
        <taxon>Streptophyta</taxon>
        <taxon>Embryophyta</taxon>
        <taxon>Tracheophyta</taxon>
        <taxon>Spermatophyta</taxon>
        <taxon>Magnoliopsida</taxon>
        <taxon>eudicotyledons</taxon>
        <taxon>Gunneridae</taxon>
        <taxon>Pentapetalae</taxon>
        <taxon>asterids</taxon>
        <taxon>lamiids</taxon>
        <taxon>Boraginales</taxon>
        <taxon>Boraginaceae</taxon>
        <taxon>Boraginoideae</taxon>
        <taxon>Lithospermeae</taxon>
        <taxon>Lithospermum</taxon>
    </lineage>
</organism>
<dbReference type="SUPFAM" id="SSF48371">
    <property type="entry name" value="ARM repeat"/>
    <property type="match status" value="1"/>
</dbReference>
<dbReference type="GO" id="GO:0034472">
    <property type="term" value="P:snRNA 3'-end processing"/>
    <property type="evidence" value="ECO:0007669"/>
    <property type="project" value="TreeGrafter"/>
</dbReference>
<gene>
    <name evidence="9" type="ORF">LIER_24588</name>
</gene>
<comment type="caution">
    <text evidence="9">The sequence shown here is derived from an EMBL/GenBank/DDBJ whole genome shotgun (WGS) entry which is preliminary data.</text>
</comment>
<sequence length="1140" mass="128534">MEKVPAACAMEWSIHLDKSLRSKKHGKAIEAIQEIGSKIEWWNRDSELTQAEYRMFGLIAGEDKLFLNAIFLRLGDAFRLGDKLIKITILKVFLKERKKRKKGVVIRGGGCEGVLSKGILVNYKEVLRRVMVVFETGDVEERALALGLVGCWANLAKDSAHIRYLVLSNLVSCNEFEVKASLFAAGCFCENEDDFATVFLEMLVNNLLSCETSSLRLAGARAFAKLCHPFSLADRAYKTGLRLALDSAEDEFVVVMLISLSQISSRWTLLIHRQMEVLLSFFSKKPNLIQSVAFRCLYFIFARRTCHLSLSSEDFQDLLKVIDQVGPQLDMHFESLKLLHKVFLCHLASVSDKDVLSIISILFRVVKDIIKGTVESEKLLSIQVLIDISKNILKLPEVELNGICSTLVSELIILISYGMSTIVDSKVKNCHSDTKMDLAVKYMLNFLYYIVKENSVVAVLTLDKVCAFIQDLVKSVARNGLIEKQDGSNPEVTAGQRQTESLLSSEMMIRFSRVVGSCLENHPDELIKRALNSVNFMVNSVVQCGVFDVYTHTMYMVLFHSIIVHFRLLLEIDKVINLSGSSGLSCDEALWSDSYIIDHKKLLVEHANKVLRMKDYWSSYKLGKYAACRGVWSSASHIFDQLMKMVQSDHCDCWLNALAQISCSERQIELVGLLPLKVNASDKKDFSNSNINLHNFIETLSGVSKIYYFSEQNLGASTKGHLFVFQRWLFILRAKVLETVADVIKLSHTISCALDNAGNNGHLESNGKFHSMAYPLILLSNRLKSLALEFDILAMSFIDMDRNSMMAILKFALICSLLAFCTGNCFFIPNSYSLELPKSYNSKEQLRAVLIQDLVGRLRHLDFDTSSELMMLFKSFQGSKSSSFLHFRKLVAGNSDEASALVKICKYAVLRSVDLQHKVVNKHHNECSSQIYKDGLQVLLNAISIWVSTPFRIPCRFFSVRQCFSSELYIMNGEGINLDGHIISGVDQPLDLCLQLRNTPCDLPVRLSKLYCILRCSTIVDVPGAMEENKRRRQLDIEDWRSEDMIDLNVRLMHHVNGSTNLSGIRDTNNGGGFLEEKFVCFHVNSRGQGFSTCLLTSSTFPMGCYKIMWCGCLIDDRGSYWSLLPLNAGPIFIVQQSSI</sequence>
<keyword evidence="5" id="KW-0539">Nucleus</keyword>
<evidence type="ECO:0000259" key="6">
    <source>
        <dbReference type="Pfam" id="PF22966"/>
    </source>
</evidence>
<evidence type="ECO:0000313" key="9">
    <source>
        <dbReference type="EMBL" id="GAA0170291.1"/>
    </source>
</evidence>
<evidence type="ECO:0000313" key="10">
    <source>
        <dbReference type="Proteomes" id="UP001454036"/>
    </source>
</evidence>
<protein>
    <recommendedName>
        <fullName evidence="11">Integrator complex subunit 7</fullName>
    </recommendedName>
</protein>
<evidence type="ECO:0000256" key="2">
    <source>
        <dbReference type="ARBA" id="ARBA00004496"/>
    </source>
</evidence>
<comment type="subcellular location">
    <subcellularLocation>
        <location evidence="2">Cytoplasm</location>
    </subcellularLocation>
    <subcellularLocation>
        <location evidence="1">Nucleus</location>
    </subcellularLocation>
</comment>
<dbReference type="PANTHER" id="PTHR13322">
    <property type="entry name" value="C1ORF73 PROTEIN"/>
    <property type="match status" value="1"/>
</dbReference>
<keyword evidence="10" id="KW-1185">Reference proteome</keyword>
<dbReference type="EMBL" id="BAABME010007180">
    <property type="protein sequence ID" value="GAA0170291.1"/>
    <property type="molecule type" value="Genomic_DNA"/>
</dbReference>
<dbReference type="InterPro" id="IPR033060">
    <property type="entry name" value="INTS7"/>
</dbReference>
<proteinExistence type="inferred from homology"/>
<dbReference type="InterPro" id="IPR016024">
    <property type="entry name" value="ARM-type_fold"/>
</dbReference>
<reference evidence="9 10" key="1">
    <citation type="submission" date="2024-01" db="EMBL/GenBank/DDBJ databases">
        <title>The complete chloroplast genome sequence of Lithospermum erythrorhizon: insights into the phylogenetic relationship among Boraginaceae species and the maternal lineages of purple gromwells.</title>
        <authorList>
            <person name="Okada T."/>
            <person name="Watanabe K."/>
        </authorList>
    </citation>
    <scope>NUCLEOTIDE SEQUENCE [LARGE SCALE GENOMIC DNA]</scope>
</reference>
<evidence type="ECO:0000256" key="5">
    <source>
        <dbReference type="ARBA" id="ARBA00023242"/>
    </source>
</evidence>
<feature type="domain" description="Integrator complex subunit 7 N-terminal" evidence="7">
    <location>
        <begin position="66"/>
        <end position="471"/>
    </location>
</feature>
<dbReference type="Pfam" id="PF24437">
    <property type="entry name" value="INTS7_HB"/>
    <property type="match status" value="1"/>
</dbReference>
<evidence type="ECO:0000259" key="8">
    <source>
        <dbReference type="Pfam" id="PF24437"/>
    </source>
</evidence>
<accession>A0AAV3R3U0</accession>
<feature type="domain" description="Integrator complex subunit 7-like C-terminal" evidence="6">
    <location>
        <begin position="965"/>
        <end position="1136"/>
    </location>
</feature>
<dbReference type="InterPro" id="IPR056516">
    <property type="entry name" value="INTS7_N"/>
</dbReference>